<evidence type="ECO:0000259" key="4">
    <source>
        <dbReference type="SMART" id="SM00530"/>
    </source>
</evidence>
<dbReference type="SUPFAM" id="SSF47413">
    <property type="entry name" value="lambda repressor-like DNA-binding domains"/>
    <property type="match status" value="1"/>
</dbReference>
<evidence type="ECO:0000256" key="1">
    <source>
        <dbReference type="SAM" id="Coils"/>
    </source>
</evidence>
<name>A0ABR7KC31_9FIRM</name>
<organism evidence="5 6">
    <name type="scientific">Catenibacterium faecis</name>
    <dbReference type="NCBI Taxonomy" id="2764323"/>
    <lineage>
        <taxon>Bacteria</taxon>
        <taxon>Bacillati</taxon>
        <taxon>Bacillota</taxon>
        <taxon>Erysipelotrichia</taxon>
        <taxon>Erysipelotrichales</taxon>
        <taxon>Coprobacillaceae</taxon>
        <taxon>Catenibacterium</taxon>
    </lineage>
</organism>
<evidence type="ECO:0000256" key="2">
    <source>
        <dbReference type="SAM" id="MobiDB-lite"/>
    </source>
</evidence>
<feature type="region of interest" description="Disordered" evidence="2">
    <location>
        <begin position="161"/>
        <end position="192"/>
    </location>
</feature>
<keyword evidence="3" id="KW-0472">Membrane</keyword>
<evidence type="ECO:0000313" key="5">
    <source>
        <dbReference type="EMBL" id="MBC6010285.1"/>
    </source>
</evidence>
<dbReference type="CDD" id="cd00093">
    <property type="entry name" value="HTH_XRE"/>
    <property type="match status" value="1"/>
</dbReference>
<keyword evidence="3" id="KW-1133">Transmembrane helix</keyword>
<dbReference type="InterPro" id="IPR001387">
    <property type="entry name" value="Cro/C1-type_HTH"/>
</dbReference>
<dbReference type="SMART" id="SM00530">
    <property type="entry name" value="HTH_XRE"/>
    <property type="match status" value="1"/>
</dbReference>
<evidence type="ECO:0000313" key="6">
    <source>
        <dbReference type="Proteomes" id="UP000603474"/>
    </source>
</evidence>
<dbReference type="EMBL" id="JACRWG010000035">
    <property type="protein sequence ID" value="MBC6010285.1"/>
    <property type="molecule type" value="Genomic_DNA"/>
</dbReference>
<keyword evidence="6" id="KW-1185">Reference proteome</keyword>
<comment type="caution">
    <text evidence="5">The sequence shown here is derived from an EMBL/GenBank/DDBJ whole genome shotgun (WGS) entry which is preliminary data.</text>
</comment>
<dbReference type="PANTHER" id="PTHR34475:SF1">
    <property type="entry name" value="CYTOSKELETON PROTEIN RODZ"/>
    <property type="match status" value="1"/>
</dbReference>
<reference evidence="5 6" key="1">
    <citation type="submission" date="2020-08" db="EMBL/GenBank/DDBJ databases">
        <authorList>
            <person name="Liu C."/>
            <person name="Sun Q."/>
        </authorList>
    </citation>
    <scope>NUCLEOTIDE SEQUENCE [LARGE SCALE GENOMIC DNA]</scope>
    <source>
        <strain evidence="5 6">NSJ-22</strain>
    </source>
</reference>
<dbReference type="InterPro" id="IPR010982">
    <property type="entry name" value="Lambda_DNA-bd_dom_sf"/>
</dbReference>
<dbReference type="RefSeq" id="WP_187012515.1">
    <property type="nucleotide sequence ID" value="NZ_JACRWG010000035.1"/>
</dbReference>
<proteinExistence type="predicted"/>
<dbReference type="InterPro" id="IPR050400">
    <property type="entry name" value="Bact_Cytoskel_RodZ"/>
</dbReference>
<feature type="transmembrane region" description="Helical" evidence="3">
    <location>
        <begin position="130"/>
        <end position="151"/>
    </location>
</feature>
<evidence type="ECO:0000256" key="3">
    <source>
        <dbReference type="SAM" id="Phobius"/>
    </source>
</evidence>
<sequence length="304" mass="34755">MNISEIIKQKREEKGLSVEELSSQTMLSIAIIKDLENGNFDHYQGEEAYMKMYLRKICRALDINEKEVQNEYLNLTQKIELEELQEAEAQNEHAKKKLSADEEKAKAFRFEKPSFTNNKGVVGDKSHLNVIRVIIIVLLVAMIFCIGFFAISKTKSKANVPSFTSDQQTATGEVTKKPSKKKTEKKKKEETVPAVTYTRNSDLNYNFKLKDPNAQTFKLKVEYSKKCWGSLYVNRTKYTQFEGKVYNEGDSVELTLNTADFSTLRLVSGEQSGVKVYVDDVEVPLTDEEKAETGLKYTYLTLEK</sequence>
<dbReference type="Pfam" id="PF13413">
    <property type="entry name" value="HTH_25"/>
    <property type="match status" value="1"/>
</dbReference>
<accession>A0ABR7KC31</accession>
<feature type="domain" description="HTH cro/C1-type" evidence="4">
    <location>
        <begin position="6"/>
        <end position="68"/>
    </location>
</feature>
<feature type="compositionally biased region" description="Polar residues" evidence="2">
    <location>
        <begin position="161"/>
        <end position="170"/>
    </location>
</feature>
<dbReference type="Gene3D" id="1.10.260.40">
    <property type="entry name" value="lambda repressor-like DNA-binding domains"/>
    <property type="match status" value="1"/>
</dbReference>
<dbReference type="Proteomes" id="UP000603474">
    <property type="component" value="Unassembled WGS sequence"/>
</dbReference>
<feature type="coiled-coil region" evidence="1">
    <location>
        <begin position="65"/>
        <end position="104"/>
    </location>
</feature>
<gene>
    <name evidence="5" type="ORF">H8909_08525</name>
</gene>
<dbReference type="PANTHER" id="PTHR34475">
    <property type="match status" value="1"/>
</dbReference>
<keyword evidence="1" id="KW-0175">Coiled coil</keyword>
<protein>
    <submittedName>
        <fullName evidence="5">Helix-turn-helix domain-containing protein</fullName>
    </submittedName>
</protein>
<keyword evidence="3" id="KW-0812">Transmembrane</keyword>